<evidence type="ECO:0000313" key="2">
    <source>
        <dbReference type="Proteomes" id="UP000265520"/>
    </source>
</evidence>
<name>A0A392RK18_9FABA</name>
<reference evidence="1 2" key="1">
    <citation type="journal article" date="2018" name="Front. Plant Sci.">
        <title>Red Clover (Trifolium pratense) and Zigzag Clover (T. medium) - A Picture of Genomic Similarities and Differences.</title>
        <authorList>
            <person name="Dluhosova J."/>
            <person name="Istvanek J."/>
            <person name="Nedelnik J."/>
            <person name="Repkova J."/>
        </authorList>
    </citation>
    <scope>NUCLEOTIDE SEQUENCE [LARGE SCALE GENOMIC DNA]</scope>
    <source>
        <strain evidence="2">cv. 10/8</strain>
        <tissue evidence="1">Leaf</tissue>
    </source>
</reference>
<organism evidence="1 2">
    <name type="scientific">Trifolium medium</name>
    <dbReference type="NCBI Taxonomy" id="97028"/>
    <lineage>
        <taxon>Eukaryota</taxon>
        <taxon>Viridiplantae</taxon>
        <taxon>Streptophyta</taxon>
        <taxon>Embryophyta</taxon>
        <taxon>Tracheophyta</taxon>
        <taxon>Spermatophyta</taxon>
        <taxon>Magnoliopsida</taxon>
        <taxon>eudicotyledons</taxon>
        <taxon>Gunneridae</taxon>
        <taxon>Pentapetalae</taxon>
        <taxon>rosids</taxon>
        <taxon>fabids</taxon>
        <taxon>Fabales</taxon>
        <taxon>Fabaceae</taxon>
        <taxon>Papilionoideae</taxon>
        <taxon>50 kb inversion clade</taxon>
        <taxon>NPAAA clade</taxon>
        <taxon>Hologalegina</taxon>
        <taxon>IRL clade</taxon>
        <taxon>Trifolieae</taxon>
        <taxon>Trifolium</taxon>
    </lineage>
</organism>
<comment type="caution">
    <text evidence="1">The sequence shown here is derived from an EMBL/GenBank/DDBJ whole genome shotgun (WGS) entry which is preliminary data.</text>
</comment>
<accession>A0A392RK18</accession>
<proteinExistence type="predicted"/>
<dbReference type="Proteomes" id="UP000265520">
    <property type="component" value="Unassembled WGS sequence"/>
</dbReference>
<feature type="non-terminal residue" evidence="1">
    <location>
        <position position="1"/>
    </location>
</feature>
<protein>
    <submittedName>
        <fullName evidence="1">Uncharacterized protein</fullName>
    </submittedName>
</protein>
<dbReference type="AlphaFoldDB" id="A0A392RK18"/>
<sequence length="65" mass="7441">TEKRRVGAACGGIEMRRYSGKVSLTEEVEAMCGGWPDSQRRRELLSPSPSKWWWVLMVDVGRDDE</sequence>
<evidence type="ECO:0000313" key="1">
    <source>
        <dbReference type="EMBL" id="MCI36941.1"/>
    </source>
</evidence>
<keyword evidence="2" id="KW-1185">Reference proteome</keyword>
<dbReference type="EMBL" id="LXQA010238918">
    <property type="protein sequence ID" value="MCI36941.1"/>
    <property type="molecule type" value="Genomic_DNA"/>
</dbReference>